<dbReference type="AlphaFoldDB" id="A0A3B7MFZ5"/>
<proteinExistence type="predicted"/>
<feature type="chain" id="PRO_5017543909" evidence="3">
    <location>
        <begin position="29"/>
        <end position="1167"/>
    </location>
</feature>
<evidence type="ECO:0000259" key="4">
    <source>
        <dbReference type="Pfam" id="PF22666"/>
    </source>
</evidence>
<dbReference type="GO" id="GO:0004553">
    <property type="term" value="F:hydrolase activity, hydrolyzing O-glycosyl compounds"/>
    <property type="evidence" value="ECO:0007669"/>
    <property type="project" value="UniProtKB-ARBA"/>
</dbReference>
<dbReference type="InterPro" id="IPR008979">
    <property type="entry name" value="Galactose-bd-like_sf"/>
</dbReference>
<evidence type="ECO:0000256" key="1">
    <source>
        <dbReference type="ARBA" id="ARBA00022729"/>
    </source>
</evidence>
<dbReference type="NCBIfam" id="NF045579">
    <property type="entry name" value="rhamnoside_JR"/>
    <property type="match status" value="1"/>
</dbReference>
<dbReference type="Proteomes" id="UP000263900">
    <property type="component" value="Chromosome"/>
</dbReference>
<dbReference type="PANTHER" id="PTHR43817:SF1">
    <property type="entry name" value="HYDROLASE, FAMILY 43, PUTATIVE (AFU_ORTHOLOGUE AFUA_3G01660)-RELATED"/>
    <property type="match status" value="1"/>
</dbReference>
<evidence type="ECO:0000256" key="2">
    <source>
        <dbReference type="ARBA" id="ARBA00022801"/>
    </source>
</evidence>
<keyword evidence="2" id="KW-0378">Hydrolase</keyword>
<dbReference type="KEGG" id="pseg:D3H65_00280"/>
<feature type="domain" description="Beta-mannosidase-like galactose-binding" evidence="4">
    <location>
        <begin position="1055"/>
        <end position="1133"/>
    </location>
</feature>
<dbReference type="Pfam" id="PF17132">
    <property type="entry name" value="Glyco_hydro_106"/>
    <property type="match status" value="2"/>
</dbReference>
<dbReference type="SUPFAM" id="SSF49785">
    <property type="entry name" value="Galactose-binding domain-like"/>
    <property type="match status" value="2"/>
</dbReference>
<feature type="signal peptide" evidence="3">
    <location>
        <begin position="1"/>
        <end position="28"/>
    </location>
</feature>
<evidence type="ECO:0000313" key="6">
    <source>
        <dbReference type="Proteomes" id="UP000263900"/>
    </source>
</evidence>
<organism evidence="5 6">
    <name type="scientific">Paraflavitalea soli</name>
    <dbReference type="NCBI Taxonomy" id="2315862"/>
    <lineage>
        <taxon>Bacteria</taxon>
        <taxon>Pseudomonadati</taxon>
        <taxon>Bacteroidota</taxon>
        <taxon>Chitinophagia</taxon>
        <taxon>Chitinophagales</taxon>
        <taxon>Chitinophagaceae</taxon>
        <taxon>Paraflavitalea</taxon>
    </lineage>
</organism>
<gene>
    <name evidence="5" type="ORF">D3H65_00280</name>
</gene>
<accession>A0A3B7MFZ5</accession>
<dbReference type="EMBL" id="CP032157">
    <property type="protein sequence ID" value="AXY72507.1"/>
    <property type="molecule type" value="Genomic_DNA"/>
</dbReference>
<name>A0A3B7MFZ5_9BACT</name>
<dbReference type="GO" id="GO:0003677">
    <property type="term" value="F:DNA binding"/>
    <property type="evidence" value="ECO:0007669"/>
    <property type="project" value="UniProtKB-KW"/>
</dbReference>
<dbReference type="OrthoDB" id="9761519at2"/>
<dbReference type="InterPro" id="IPR054593">
    <property type="entry name" value="Beta-mannosidase-like_N2"/>
</dbReference>
<protein>
    <submittedName>
        <fullName evidence="5">DNA-binding protein</fullName>
    </submittedName>
</protein>
<sequence>MMHKSSILVAGLVSLVLGGSWFQHSSTAANPIYPKPGTAGPLVNHLQENLPNSTTSPLPADTIGRLTDDFFQQLPASARPWVLWYWMQAGVSKAGITADLEAMHEAGIGGAHLVCIKDTTSPPLFNPPIRQLTPEWWGMVRFALEEAKRLNLKMAIHVGDGYALAGGPWITPELSMQKLVWSKEYVKGGAELSLSLPQPETNEDYYKDIAILAYPANSTQAFSDTVFIPKVSTSMPGAKAQFLAFDNGGKDSFKSDSVCWIQYKYPQPFTCRSITIHSGGNNYQAHRLLVQVSNDGYEFTTVTRLEPPRHGWQDTDEDVTHAIPATTASYFRFVYDKVGSEPGAEDLDAAKWKPSLKLAGIYLSDEPVLNQYEGKNGSIWRVSKKTTVQQAPDSVCVPLLSIVNLTGKMDDSGKLSWQAPAGNWVIVRIGHTSTGHTNATGGGGKGLECDKFNPAAIQLQFDKWFGETVKVAGPELAKEVIKLFYIDSWECGSQNWSPVFPAEFKKRRGYDLQPYLLAMTGTPVESAAVSEGFLYDVRQTIAALVADNFYGTLAKLAHEQGTQFTAESVAPTMLSDGMLHYRYVDIPMGEFWLNSPTHDKPNDMLDAISAGHIYGKRIIQAESFTTLRMNWDEHPGMLKALGDRNFSLGVNRLVLHVFTHNPWIDRKPGMTLDGVGGYFQRDQTWWKPGKAWMEYLQRSQAMLQLGQPVADVAIFTGEELPRRAVLPERLVTTLPGIMGQERVASETRRMVNAGIPLRQRPAGVTHSANMADPEEWIDPLWGYAYDAINPDALLRLATVKNKRIVLPGGASYGVLVLPAANTLNPDPHYMSAAVEQKIAQLVKDGATVVMSEAPTQSPSLQDMLEKKVLRGIPGANGKKAGGVKGKLLTGAYTAESFAGIGIERDVTVTEKDGKRAPGVAWAHRKGKDFDIYFISNQLDSGRLLNVSVRLTGKEPEIWDAVSGGKRTKVEWERSGGRTIVPMYLYKNESLFLVFRRRVENTFLRKGQPYQKDTLQGDWLVQFDDKMGGPVRPVVFHELTSWTEQADTTLHHYSGTAVYAKRFDWPDAIDGKPVWLLMDSISNLARVIVNGIDCGTAWTPPYRINIAKGLKRGINELEIEVTNTWANRLIGDERLPAEKRITWTTAPFRLQGKPLLPAGLMGQVILMR</sequence>
<reference evidence="5 6" key="1">
    <citation type="submission" date="2018-09" db="EMBL/GenBank/DDBJ databases">
        <title>Genome sequencing of strain 6GH32-13.</title>
        <authorList>
            <person name="Weon H.-Y."/>
            <person name="Heo J."/>
            <person name="Kwon S.-W."/>
        </authorList>
    </citation>
    <scope>NUCLEOTIDE SEQUENCE [LARGE SCALE GENOMIC DNA]</scope>
    <source>
        <strain evidence="5 6">5GH32-13</strain>
    </source>
</reference>
<dbReference type="PANTHER" id="PTHR43817">
    <property type="entry name" value="GLYCOSYL HYDROLASE"/>
    <property type="match status" value="1"/>
</dbReference>
<dbReference type="Pfam" id="PF22666">
    <property type="entry name" value="Glyco_hydro_2_N2"/>
    <property type="match status" value="1"/>
</dbReference>
<dbReference type="Gene3D" id="2.60.120.260">
    <property type="entry name" value="Galactose-binding domain-like"/>
    <property type="match status" value="2"/>
</dbReference>
<evidence type="ECO:0000313" key="5">
    <source>
        <dbReference type="EMBL" id="AXY72507.1"/>
    </source>
</evidence>
<evidence type="ECO:0000256" key="3">
    <source>
        <dbReference type="SAM" id="SignalP"/>
    </source>
</evidence>
<keyword evidence="5" id="KW-0238">DNA-binding</keyword>
<keyword evidence="1 3" id="KW-0732">Signal</keyword>
<keyword evidence="6" id="KW-1185">Reference proteome</keyword>